<gene>
    <name evidence="3" type="ORF">GQF42_29905</name>
</gene>
<dbReference type="InterPro" id="IPR001680">
    <property type="entry name" value="WD40_rpt"/>
</dbReference>
<keyword evidence="2" id="KW-0812">Transmembrane</keyword>
<dbReference type="SMART" id="SM00320">
    <property type="entry name" value="WD40"/>
    <property type="match status" value="5"/>
</dbReference>
<keyword evidence="2" id="KW-1133">Transmembrane helix</keyword>
<dbReference type="Gene3D" id="2.130.10.10">
    <property type="entry name" value="YVTN repeat-like/Quinoprotein amine dehydrogenase"/>
    <property type="match status" value="1"/>
</dbReference>
<dbReference type="KEGG" id="sbro:GQF42_29905"/>
<dbReference type="Proteomes" id="UP000436138">
    <property type="component" value="Chromosome"/>
</dbReference>
<keyword evidence="1" id="KW-0853">WD repeat</keyword>
<dbReference type="PANTHER" id="PTHR19879">
    <property type="entry name" value="TRANSCRIPTION INITIATION FACTOR TFIID"/>
    <property type="match status" value="1"/>
</dbReference>
<feature type="repeat" description="WD" evidence="1">
    <location>
        <begin position="245"/>
        <end position="286"/>
    </location>
</feature>
<proteinExistence type="predicted"/>
<keyword evidence="2" id="KW-0472">Membrane</keyword>
<evidence type="ECO:0000313" key="4">
    <source>
        <dbReference type="Proteomes" id="UP000436138"/>
    </source>
</evidence>
<dbReference type="PROSITE" id="PS50082">
    <property type="entry name" value="WD_REPEATS_2"/>
    <property type="match status" value="1"/>
</dbReference>
<sequence length="375" mass="39189">MLRADTFFGRLILALAATPPDTTAPGPDRPGARWVTALAARPLSPEFPSVRPARPRPPLRRTSPRARWLPVLLTGVLVVLACLTAAAVQSVLPAPWQNEVPEQGVALRPEQWRAGAGPLRRAGTAAFAPDGRTLVTVAGSTTELWDTTTPDRPERVASERGAAGVTALSVSPDGQALVTAGTQGVRALALASGRPLWSVNGIAGQVKALLVTERGVLLAASRANGTTELTEVPLGHEGPLAPIALSRLSGSARSAQFTPDGRLLALAETSGAVRLWNLADPRHPQAAAPPFASGSKDTGALAFSRDGRMLATVNDGRTVCLWDVSDPAHPHRLGHPLTDGERITGIAFSPDARLVATVNANGTASLWKRRPLTGD</sequence>
<reference evidence="3 4" key="1">
    <citation type="submission" date="2019-12" db="EMBL/GenBank/DDBJ databases">
        <title>Streptomyces sp. strain T44 isolated from rhizosphere soil of Broussonetia papyrifera.</title>
        <authorList>
            <person name="Mo P."/>
        </authorList>
    </citation>
    <scope>NUCLEOTIDE SEQUENCE [LARGE SCALE GENOMIC DNA]</scope>
    <source>
        <strain evidence="3 4">T44</strain>
    </source>
</reference>
<dbReference type="Pfam" id="PF00400">
    <property type="entry name" value="WD40"/>
    <property type="match status" value="2"/>
</dbReference>
<organism evidence="3 4">
    <name type="scientific">Streptomyces broussonetiae</name>
    <dbReference type="NCBI Taxonomy" id="2686304"/>
    <lineage>
        <taxon>Bacteria</taxon>
        <taxon>Bacillati</taxon>
        <taxon>Actinomycetota</taxon>
        <taxon>Actinomycetes</taxon>
        <taxon>Kitasatosporales</taxon>
        <taxon>Streptomycetaceae</taxon>
        <taxon>Streptomyces</taxon>
    </lineage>
</organism>
<protein>
    <submittedName>
        <fullName evidence="3">Uncharacterized protein</fullName>
    </submittedName>
</protein>
<dbReference type="PANTHER" id="PTHR19879:SF9">
    <property type="entry name" value="TRANSCRIPTION INITIATION FACTOR TFIID SUBUNIT 5"/>
    <property type="match status" value="1"/>
</dbReference>
<dbReference type="RefSeq" id="WP_158924984.1">
    <property type="nucleotide sequence ID" value="NZ_CP047020.1"/>
</dbReference>
<accession>A0A6I6NAI3</accession>
<dbReference type="InterPro" id="IPR011047">
    <property type="entry name" value="Quinoprotein_ADH-like_sf"/>
</dbReference>
<dbReference type="AlphaFoldDB" id="A0A6I6NAI3"/>
<keyword evidence="4" id="KW-1185">Reference proteome</keyword>
<name>A0A6I6NAI3_9ACTN</name>
<evidence type="ECO:0000256" key="1">
    <source>
        <dbReference type="PROSITE-ProRule" id="PRU00221"/>
    </source>
</evidence>
<dbReference type="InterPro" id="IPR015943">
    <property type="entry name" value="WD40/YVTN_repeat-like_dom_sf"/>
</dbReference>
<feature type="transmembrane region" description="Helical" evidence="2">
    <location>
        <begin position="68"/>
        <end position="88"/>
    </location>
</feature>
<dbReference type="EMBL" id="CP047020">
    <property type="protein sequence ID" value="QHA06950.1"/>
    <property type="molecule type" value="Genomic_DNA"/>
</dbReference>
<dbReference type="SUPFAM" id="SSF50998">
    <property type="entry name" value="Quinoprotein alcohol dehydrogenase-like"/>
    <property type="match status" value="1"/>
</dbReference>
<evidence type="ECO:0000313" key="3">
    <source>
        <dbReference type="EMBL" id="QHA06950.1"/>
    </source>
</evidence>
<evidence type="ECO:0000256" key="2">
    <source>
        <dbReference type="SAM" id="Phobius"/>
    </source>
</evidence>